<dbReference type="Gene3D" id="3.40.50.300">
    <property type="entry name" value="P-loop containing nucleotide triphosphate hydrolases"/>
    <property type="match status" value="1"/>
</dbReference>
<dbReference type="InterPro" id="IPR027417">
    <property type="entry name" value="P-loop_NTPase"/>
</dbReference>
<keyword evidence="3" id="KW-1185">Reference proteome</keyword>
<evidence type="ECO:0000313" key="3">
    <source>
        <dbReference type="Proteomes" id="UP001500936"/>
    </source>
</evidence>
<dbReference type="Pfam" id="PF13173">
    <property type="entry name" value="AAA_14"/>
    <property type="match status" value="1"/>
</dbReference>
<gene>
    <name evidence="2" type="ORF">GCM10023187_26910</name>
</gene>
<dbReference type="EMBL" id="BAABHB010000004">
    <property type="protein sequence ID" value="GAA4406898.1"/>
    <property type="molecule type" value="Genomic_DNA"/>
</dbReference>
<sequence length="57" mass="6431">MLPRKIYSALEEHLQQKSVTVLTGMRRVGKSTAVQHLLNLVPHNNKVYLDLEKAGTC</sequence>
<reference evidence="3" key="1">
    <citation type="journal article" date="2019" name="Int. J. Syst. Evol. Microbiol.">
        <title>The Global Catalogue of Microorganisms (GCM) 10K type strain sequencing project: providing services to taxonomists for standard genome sequencing and annotation.</title>
        <authorList>
            <consortium name="The Broad Institute Genomics Platform"/>
            <consortium name="The Broad Institute Genome Sequencing Center for Infectious Disease"/>
            <person name="Wu L."/>
            <person name="Ma J."/>
        </authorList>
    </citation>
    <scope>NUCLEOTIDE SEQUENCE [LARGE SCALE GENOMIC DNA]</scope>
    <source>
        <strain evidence="3">JCM 17925</strain>
    </source>
</reference>
<dbReference type="RefSeq" id="WP_345267923.1">
    <property type="nucleotide sequence ID" value="NZ_BAABHB010000004.1"/>
</dbReference>
<organism evidence="2 3">
    <name type="scientific">Nibrella viscosa</name>
    <dbReference type="NCBI Taxonomy" id="1084524"/>
    <lineage>
        <taxon>Bacteria</taxon>
        <taxon>Pseudomonadati</taxon>
        <taxon>Bacteroidota</taxon>
        <taxon>Cytophagia</taxon>
        <taxon>Cytophagales</taxon>
        <taxon>Spirosomataceae</taxon>
        <taxon>Nibrella</taxon>
    </lineage>
</organism>
<name>A0ABP8KI07_9BACT</name>
<feature type="domain" description="AAA" evidence="1">
    <location>
        <begin position="17"/>
        <end position="53"/>
    </location>
</feature>
<dbReference type="SUPFAM" id="SSF52540">
    <property type="entry name" value="P-loop containing nucleoside triphosphate hydrolases"/>
    <property type="match status" value="1"/>
</dbReference>
<protein>
    <recommendedName>
        <fullName evidence="1">AAA domain-containing protein</fullName>
    </recommendedName>
</protein>
<dbReference type="Proteomes" id="UP001500936">
    <property type="component" value="Unassembled WGS sequence"/>
</dbReference>
<comment type="caution">
    <text evidence="2">The sequence shown here is derived from an EMBL/GenBank/DDBJ whole genome shotgun (WGS) entry which is preliminary data.</text>
</comment>
<evidence type="ECO:0000313" key="2">
    <source>
        <dbReference type="EMBL" id="GAA4406898.1"/>
    </source>
</evidence>
<accession>A0ABP8KI07</accession>
<proteinExistence type="predicted"/>
<evidence type="ECO:0000259" key="1">
    <source>
        <dbReference type="Pfam" id="PF13173"/>
    </source>
</evidence>
<dbReference type="InterPro" id="IPR041682">
    <property type="entry name" value="AAA_14"/>
</dbReference>